<dbReference type="Proteomes" id="UP000796880">
    <property type="component" value="Unassembled WGS sequence"/>
</dbReference>
<organism evidence="7 8">
    <name type="scientific">Rhamnella rubrinervis</name>
    <dbReference type="NCBI Taxonomy" id="2594499"/>
    <lineage>
        <taxon>Eukaryota</taxon>
        <taxon>Viridiplantae</taxon>
        <taxon>Streptophyta</taxon>
        <taxon>Embryophyta</taxon>
        <taxon>Tracheophyta</taxon>
        <taxon>Spermatophyta</taxon>
        <taxon>Magnoliopsida</taxon>
        <taxon>eudicotyledons</taxon>
        <taxon>Gunneridae</taxon>
        <taxon>Pentapetalae</taxon>
        <taxon>rosids</taxon>
        <taxon>fabids</taxon>
        <taxon>Rosales</taxon>
        <taxon>Rhamnaceae</taxon>
        <taxon>rhamnoid group</taxon>
        <taxon>Rhamneae</taxon>
        <taxon>Rhamnella</taxon>
    </lineage>
</organism>
<comment type="caution">
    <text evidence="7">The sequence shown here is derived from an EMBL/GenBank/DDBJ whole genome shotgun (WGS) entry which is preliminary data.</text>
</comment>
<gene>
    <name evidence="7" type="ORF">FNV43_RR04835</name>
</gene>
<evidence type="ECO:0008006" key="9">
    <source>
        <dbReference type="Google" id="ProtNLM"/>
    </source>
</evidence>
<protein>
    <recommendedName>
        <fullName evidence="9">FRIGIDA-like protein</fullName>
    </recommendedName>
</protein>
<dbReference type="InterPro" id="IPR012474">
    <property type="entry name" value="Frigida"/>
</dbReference>
<evidence type="ECO:0000256" key="2">
    <source>
        <dbReference type="ARBA" id="ARBA00022473"/>
    </source>
</evidence>
<keyword evidence="3" id="KW-0221">Differentiation</keyword>
<reference evidence="7" key="1">
    <citation type="submission" date="2020-03" db="EMBL/GenBank/DDBJ databases">
        <title>A high-quality chromosome-level genome assembly of a woody plant with both climbing and erect habits, Rhamnella rubrinervis.</title>
        <authorList>
            <person name="Lu Z."/>
            <person name="Yang Y."/>
            <person name="Zhu X."/>
            <person name="Sun Y."/>
        </authorList>
    </citation>
    <scope>NUCLEOTIDE SEQUENCE</scope>
    <source>
        <strain evidence="7">BYM</strain>
        <tissue evidence="7">Leaf</tissue>
    </source>
</reference>
<evidence type="ECO:0000313" key="7">
    <source>
        <dbReference type="EMBL" id="KAF3454388.1"/>
    </source>
</evidence>
<dbReference type="GO" id="GO:0009908">
    <property type="term" value="P:flower development"/>
    <property type="evidence" value="ECO:0007669"/>
    <property type="project" value="UniProtKB-KW"/>
</dbReference>
<proteinExistence type="inferred from homology"/>
<dbReference type="PANTHER" id="PTHR31791">
    <property type="entry name" value="FRIGIDA-LIKE PROTEIN 3-RELATED"/>
    <property type="match status" value="1"/>
</dbReference>
<evidence type="ECO:0000256" key="6">
    <source>
        <dbReference type="SAM" id="MobiDB-lite"/>
    </source>
</evidence>
<keyword evidence="4" id="KW-0287">Flowering</keyword>
<sequence>MEKIASDLKVTELKQSSLCKAYEELHSQASSVLLLTLQWKDLQEHFDSTRSALEGLLGEVVERHKEIDFKEKQWEAKQSQLNSEFDVKVKKLEEVDRLIEERSRELDLHEKHVDSVKLLIQENCEELEVKEKQFASVKALVKEKERHLDSVNRVYVDRKNRLDSIQKNIKEAESKAKEVDKVRATLKKYINAIELKERQFNAIRRSVEERREEAELKEGQLRVYESAINDCEREIQVREEKLNFIKNSIVECSNEVESKEKQLGSLQKEVELKEKQFALLRKSMDECCQKFEMKQKEWEAKVKELELKESVFESKFAEIDATSDKINDCLREVELKEKSIDLLSNALGVKEREFESRVKELELEKKEFESNRNSKLGVKEKGNDDLDPEVKVQEAEKSITNNAVERPRDGRSLQLLLNRHLKRHDLICREISGVLVESSDPAKLVLDAMEGFFPSNWSLTSSKDKDFDLIIIRKSCVILLEQLMAVSPQINSQVRGEALKLACCWKAQMKVTTGNDLEVLGFLNLLASFRLGSHFVADEIRRLIDIVSHHRQAPGLRQALCIADKAAGCKLCVWVLCSPLHVFALCLRHVFCFCLRFPLPLVKIEPAEDSPAVPSFLVNTSTKGVNLLHLLNELLSGNDMARNKILPLLEMSTDPAKVVLDAMEGGFLHYWMRGNMDFKANIMKAYIFIFEQLMKLSPPFVPRANEDVMKLAFDWKARIRAISVNSFEMLCFLQFLAAYGLVSSFTEDAILMFLDKISQHKEALELFPTLSFAKKVPEFVLTLTASKQYIRAVRLICSLKLVDKISPIPLLKECLEDAKNSSRKFGTRKKPIEVKEQATEEELAALRSVKQCIDDYRLESGFPTNNIDGRIALLEKIQKDRRSRSPSRGPMFDQKHQKRKKKFTAKTFDRNDPPVQQRNNKCPRIAEPVVSGSRPWISEHVLGDQFHEPQVFREHVLGGSWHGTALPTTDNSPWPYGFVGSENSFGPNLGASQDAGLHYTYDTLPKHY</sequence>
<comment type="similarity">
    <text evidence="1">Belongs to the Frigida family.</text>
</comment>
<dbReference type="EMBL" id="VOIH02000002">
    <property type="protein sequence ID" value="KAF3454388.1"/>
    <property type="molecule type" value="Genomic_DNA"/>
</dbReference>
<keyword evidence="2" id="KW-0217">Developmental protein</keyword>
<feature type="region of interest" description="Disordered" evidence="6">
    <location>
        <begin position="878"/>
        <end position="920"/>
    </location>
</feature>
<evidence type="ECO:0000256" key="4">
    <source>
        <dbReference type="ARBA" id="ARBA00023089"/>
    </source>
</evidence>
<dbReference type="Pfam" id="PF07899">
    <property type="entry name" value="Frigida"/>
    <property type="match status" value="2"/>
</dbReference>
<dbReference type="PANTHER" id="PTHR31791:SF37">
    <property type="entry name" value="A_TM021B04.7 PROTEIN"/>
    <property type="match status" value="1"/>
</dbReference>
<dbReference type="GO" id="GO:0030154">
    <property type="term" value="P:cell differentiation"/>
    <property type="evidence" value="ECO:0007669"/>
    <property type="project" value="UniProtKB-KW"/>
</dbReference>
<evidence type="ECO:0000256" key="1">
    <source>
        <dbReference type="ARBA" id="ARBA00008956"/>
    </source>
</evidence>
<keyword evidence="8" id="KW-1185">Reference proteome</keyword>
<dbReference type="SUPFAM" id="SSF57997">
    <property type="entry name" value="Tropomyosin"/>
    <property type="match status" value="1"/>
</dbReference>
<evidence type="ECO:0000313" key="8">
    <source>
        <dbReference type="Proteomes" id="UP000796880"/>
    </source>
</evidence>
<evidence type="ECO:0000256" key="5">
    <source>
        <dbReference type="SAM" id="Coils"/>
    </source>
</evidence>
<dbReference type="OrthoDB" id="1194450at2759"/>
<name>A0A8K0MQN7_9ROSA</name>
<evidence type="ECO:0000256" key="3">
    <source>
        <dbReference type="ARBA" id="ARBA00022782"/>
    </source>
</evidence>
<dbReference type="AlphaFoldDB" id="A0A8K0MQN7"/>
<keyword evidence="5" id="KW-0175">Coiled coil</keyword>
<feature type="coiled-coil region" evidence="5">
    <location>
        <begin position="155"/>
        <end position="308"/>
    </location>
</feature>
<accession>A0A8K0MQN7</accession>